<gene>
    <name evidence="5" type="ORF">C8N35_1011200</name>
</gene>
<dbReference type="Proteomes" id="UP000244081">
    <property type="component" value="Unassembled WGS sequence"/>
</dbReference>
<name>A0A2T5VHB4_9HYPH</name>
<accession>A0A2T5VHB4</accession>
<dbReference type="RefSeq" id="WP_107988623.1">
    <property type="nucleotide sequence ID" value="NZ_QAYG01000001.1"/>
</dbReference>
<sequence>MPLIGPSATLRRCGPCGRIALLLLSGLIIAALDGGDTSAQPVPAGRHEVRNPIAAHIAEAARRFGIPERWIVAVMRAESAGNTRAISHAGAQGLMQVMPATWDDLRVRHRLGSDPFDPRDNILAGAAYLREMYDRYGTIPPMLAAYNAGPDRYDEYLATGRPLPAETRAYVDLLAPALDATVPSQGAPATPSPPPDWREAPLFVPRSTDPRMAATRTTGKRSDRRSTSVPVRPDAEDHSHPKSIFIAQDDTGADP</sequence>
<dbReference type="InterPro" id="IPR008258">
    <property type="entry name" value="Transglycosylase_SLT_dom_1"/>
</dbReference>
<evidence type="ECO:0000313" key="5">
    <source>
        <dbReference type="EMBL" id="PTW63149.1"/>
    </source>
</evidence>
<dbReference type="PANTHER" id="PTHR37423">
    <property type="entry name" value="SOLUBLE LYTIC MUREIN TRANSGLYCOSYLASE-RELATED"/>
    <property type="match status" value="1"/>
</dbReference>
<comment type="caution">
    <text evidence="5">The sequence shown here is derived from an EMBL/GenBank/DDBJ whole genome shotgun (WGS) entry which is preliminary data.</text>
</comment>
<evidence type="ECO:0000259" key="4">
    <source>
        <dbReference type="Pfam" id="PF01464"/>
    </source>
</evidence>
<dbReference type="OrthoDB" id="9801695at2"/>
<dbReference type="SUPFAM" id="SSF53955">
    <property type="entry name" value="Lysozyme-like"/>
    <property type="match status" value="1"/>
</dbReference>
<keyword evidence="6" id="KW-1185">Reference proteome</keyword>
<dbReference type="InterPro" id="IPR023346">
    <property type="entry name" value="Lysozyme-like_dom_sf"/>
</dbReference>
<comment type="similarity">
    <text evidence="1">Belongs to the transglycosylase Slt family.</text>
</comment>
<dbReference type="CDD" id="cd00254">
    <property type="entry name" value="LT-like"/>
    <property type="match status" value="1"/>
</dbReference>
<feature type="region of interest" description="Disordered" evidence="3">
    <location>
        <begin position="181"/>
        <end position="255"/>
    </location>
</feature>
<evidence type="ECO:0000256" key="2">
    <source>
        <dbReference type="ARBA" id="ARBA00009387"/>
    </source>
</evidence>
<evidence type="ECO:0000256" key="3">
    <source>
        <dbReference type="SAM" id="MobiDB-lite"/>
    </source>
</evidence>
<dbReference type="EMBL" id="QAYG01000001">
    <property type="protein sequence ID" value="PTW63149.1"/>
    <property type="molecule type" value="Genomic_DNA"/>
</dbReference>
<proteinExistence type="inferred from homology"/>
<dbReference type="AlphaFoldDB" id="A0A2T5VHB4"/>
<dbReference type="PANTHER" id="PTHR37423:SF2">
    <property type="entry name" value="MEMBRANE-BOUND LYTIC MUREIN TRANSGLYCOSYLASE C"/>
    <property type="match status" value="1"/>
</dbReference>
<dbReference type="Pfam" id="PF01464">
    <property type="entry name" value="SLT"/>
    <property type="match status" value="1"/>
</dbReference>
<protein>
    <submittedName>
        <fullName evidence="5">Transglycosylase-like protein with SLT domain</fullName>
    </submittedName>
</protein>
<evidence type="ECO:0000256" key="1">
    <source>
        <dbReference type="ARBA" id="ARBA00007734"/>
    </source>
</evidence>
<evidence type="ECO:0000313" key="6">
    <source>
        <dbReference type="Proteomes" id="UP000244081"/>
    </source>
</evidence>
<dbReference type="Gene3D" id="1.10.530.10">
    <property type="match status" value="1"/>
</dbReference>
<comment type="similarity">
    <text evidence="2">Belongs to the virb1 family.</text>
</comment>
<organism evidence="5 6">
    <name type="scientific">Breoghania corrubedonensis</name>
    <dbReference type="NCBI Taxonomy" id="665038"/>
    <lineage>
        <taxon>Bacteria</taxon>
        <taxon>Pseudomonadati</taxon>
        <taxon>Pseudomonadota</taxon>
        <taxon>Alphaproteobacteria</taxon>
        <taxon>Hyphomicrobiales</taxon>
        <taxon>Stappiaceae</taxon>
        <taxon>Breoghania</taxon>
    </lineage>
</organism>
<feature type="domain" description="Transglycosylase SLT" evidence="4">
    <location>
        <begin position="57"/>
        <end position="157"/>
    </location>
</feature>
<reference evidence="5 6" key="1">
    <citation type="submission" date="2018-04" db="EMBL/GenBank/DDBJ databases">
        <title>Genomic Encyclopedia of Archaeal and Bacterial Type Strains, Phase II (KMG-II): from individual species to whole genera.</title>
        <authorList>
            <person name="Goeker M."/>
        </authorList>
    </citation>
    <scope>NUCLEOTIDE SEQUENCE [LARGE SCALE GENOMIC DNA]</scope>
    <source>
        <strain evidence="5 6">DSM 23382</strain>
    </source>
</reference>